<protein>
    <recommendedName>
        <fullName evidence="1">Tox-PL domain-containing protein</fullName>
    </recommendedName>
</protein>
<dbReference type="EMBL" id="VOHS01000016">
    <property type="protein sequence ID" value="TWV99449.1"/>
    <property type="molecule type" value="Genomic_DNA"/>
</dbReference>
<organism evidence="2 3">
    <name type="scientific">Chitinophaga pinensis</name>
    <dbReference type="NCBI Taxonomy" id="79329"/>
    <lineage>
        <taxon>Bacteria</taxon>
        <taxon>Pseudomonadati</taxon>
        <taxon>Bacteroidota</taxon>
        <taxon>Chitinophagia</taxon>
        <taxon>Chitinophagales</taxon>
        <taxon>Chitinophagaceae</taxon>
        <taxon>Chitinophaga</taxon>
    </lineage>
</organism>
<dbReference type="PANTHER" id="PTHR32305">
    <property type="match status" value="1"/>
</dbReference>
<dbReference type="Gene3D" id="2.180.10.10">
    <property type="entry name" value="RHS repeat-associated core"/>
    <property type="match status" value="1"/>
</dbReference>
<dbReference type="NCBIfam" id="TIGR03696">
    <property type="entry name" value="Rhs_assc_core"/>
    <property type="match status" value="1"/>
</dbReference>
<dbReference type="InterPro" id="IPR022385">
    <property type="entry name" value="Rhs_assc_core"/>
</dbReference>
<reference evidence="2 3" key="1">
    <citation type="submission" date="2019-08" db="EMBL/GenBank/DDBJ databases">
        <title>Whole genome sequencing of chitin degrading bacteria Chitinophaga pinensis YS16.</title>
        <authorList>
            <person name="Singh R.P."/>
            <person name="Manchanda G."/>
            <person name="Maurya I.K."/>
            <person name="Joshi N.K."/>
            <person name="Srivastava A.K."/>
        </authorList>
    </citation>
    <scope>NUCLEOTIDE SEQUENCE [LARGE SCALE GENOMIC DNA]</scope>
    <source>
        <strain evidence="2 3">YS-16</strain>
    </source>
</reference>
<feature type="domain" description="Tox-PL" evidence="1">
    <location>
        <begin position="1111"/>
        <end position="1206"/>
    </location>
</feature>
<dbReference type="OrthoDB" id="2972467at2"/>
<accession>A0A5C6LSL2</accession>
<dbReference type="AlphaFoldDB" id="A0A5C6LSL2"/>
<dbReference type="InterPro" id="IPR028908">
    <property type="entry name" value="Tox-PL_dom"/>
</dbReference>
<evidence type="ECO:0000259" key="1">
    <source>
        <dbReference type="Pfam" id="PF15644"/>
    </source>
</evidence>
<name>A0A5C6LSL2_9BACT</name>
<dbReference type="InterPro" id="IPR006530">
    <property type="entry name" value="YD"/>
</dbReference>
<evidence type="ECO:0000313" key="2">
    <source>
        <dbReference type="EMBL" id="TWV99449.1"/>
    </source>
</evidence>
<dbReference type="Proteomes" id="UP000318815">
    <property type="component" value="Unassembled WGS sequence"/>
</dbReference>
<dbReference type="Pfam" id="PF15644">
    <property type="entry name" value="Gln_amidase"/>
    <property type="match status" value="1"/>
</dbReference>
<evidence type="ECO:0000313" key="3">
    <source>
        <dbReference type="Proteomes" id="UP000318815"/>
    </source>
</evidence>
<dbReference type="InterPro" id="IPR050708">
    <property type="entry name" value="T6SS_VgrG/RHS"/>
</dbReference>
<proteinExistence type="predicted"/>
<gene>
    <name evidence="2" type="ORF">FEF09_17080</name>
</gene>
<comment type="caution">
    <text evidence="2">The sequence shown here is derived from an EMBL/GenBank/DDBJ whole genome shotgun (WGS) entry which is preliminary data.</text>
</comment>
<sequence length="1235" mass="137390">MTSPRTGLVLNRITRDSTVSWSDMIMLDSSAFLNSITESANGGYVGVGSYGRDGLVIMTPPSGRVNCKNTEIANSLIFLRVTPNRNSPLPINIIRGADSVVLPITITPVSTGIYRLPIFCGGIDSCYKVRNGPLLCGNTNPIFRSVSDNIDNCSDNQYFAVSKGTDLYNAYVDSVKNSFGNTYVDSCMQAGQREIYTLAYKLSEYHYTLYYYDQAGNLVKTVPPAGVVVDRSASWLYRVRMARAAKQSLKPAHTLVTNYRYNTLNQVIAQHTPDAGVSNFWYDRLGRLSVSQNARQQPLARYSYTQYDLLGRTTEVGEIGSSTNMRNTLSRSADSLQAWFTNANDSRTQITHIYYDTRVAFFAPELFFAKNLRNRVAWTALYDSSPEQLTGDYAVGTFYSYDIHGNVDTLIQDYKKGVLQNLQSRWKKVVYKYDLISGKVNHVAYQPGYSDAVYHRYGYDAENRLISVETSTDSVYWENDAFYQYYKHGPLARTILGQQQVQGTDYAYTLQGWLKGVNSTSAGSDFDMGVDGHSAAKDVYGFALHYYGDNDYKPIGLSRPFASAAGSGFSPLFNGNIAAISQSIPSLGTSLQYKYSYDVLNRLHEMIAYKGLDSANNSWNAVQLPDFREQVTYDANGNILSYNRKGDTSFAKKRLDMDNLTYHYKTGTNKLDYIHDSVDSTYYDGDVDRQFAGNYRYDSIGNLVRDSTAKIADIQWTVYGKISSITKEDGTIIRYTYDGSGNRVSKSINGVYTWYVRDATGNVMAVYTQGDAGINAGKLTKIESHLYGSSRLGLNLLTVNIQDSASVNAGTVVGLGSGFYTNFTRGGKIFELTNHLGNVLATVSDKRWWRSGNAVAEVVSAEEYYPFGMLMPGRSFRSGAYRYGFNGKENDNEVKGEGNQQDYGMRVYDPRVGKFLSVDPLYREYPWNSTYAYAENDVIRSTDLDGAEKNVRTFSYYLSDNKPFVKVTSDNYVQPQGTFNTLSLFGWLGLKPQTTKERIASGLVSSYNLPENGTLSFFEFGAGVGKENYARYDYDIGGKQHTRYFESGNIAAMYEYYRKEDEKAGKILNVAAASANLVGAGMLAKAELKAAASEVPAGGVFDINFKRGNLNCAGCTIAGDATLKGFPASALKHGKVYTKDFFKQFGGEKGVQSYYTAEGVVNAMSKLEDGATGVVFGYRGSGRDIIGHYFNVTKQHGNVIFLDFQKPVGNWIQNPSTLMTDYKFKQLYFKNTTGL</sequence>
<dbReference type="RefSeq" id="WP_146306238.1">
    <property type="nucleotide sequence ID" value="NZ_VOHS01000016.1"/>
</dbReference>
<dbReference type="NCBIfam" id="TIGR01643">
    <property type="entry name" value="YD_repeat_2x"/>
    <property type="match status" value="1"/>
</dbReference>
<dbReference type="PANTHER" id="PTHR32305:SF15">
    <property type="entry name" value="PROTEIN RHSA-RELATED"/>
    <property type="match status" value="1"/>
</dbReference>
<keyword evidence="3" id="KW-1185">Reference proteome</keyword>